<evidence type="ECO:0000256" key="3">
    <source>
        <dbReference type="ARBA" id="ARBA00022475"/>
    </source>
</evidence>
<evidence type="ECO:0000256" key="1">
    <source>
        <dbReference type="ARBA" id="ARBA00004429"/>
    </source>
</evidence>
<feature type="transmembrane region" description="Helical" evidence="9">
    <location>
        <begin position="83"/>
        <end position="104"/>
    </location>
</feature>
<keyword evidence="4 9" id="KW-0997">Cell inner membrane</keyword>
<comment type="subunit">
    <text evidence="9">The complex comprises the extracytoplasmic solute receptor protein and the two transmembrane proteins.</text>
</comment>
<dbReference type="Pfam" id="PF04290">
    <property type="entry name" value="DctQ"/>
    <property type="match status" value="1"/>
</dbReference>
<dbReference type="InterPro" id="IPR007387">
    <property type="entry name" value="TRAP_DctQ"/>
</dbReference>
<organism evidence="11 12">
    <name type="scientific">Aurantimonas aggregata</name>
    <dbReference type="NCBI Taxonomy" id="2047720"/>
    <lineage>
        <taxon>Bacteria</taxon>
        <taxon>Pseudomonadati</taxon>
        <taxon>Pseudomonadota</taxon>
        <taxon>Alphaproteobacteria</taxon>
        <taxon>Hyphomicrobiales</taxon>
        <taxon>Aurantimonadaceae</taxon>
        <taxon>Aurantimonas</taxon>
    </lineage>
</organism>
<dbReference type="GO" id="GO:0005886">
    <property type="term" value="C:plasma membrane"/>
    <property type="evidence" value="ECO:0007669"/>
    <property type="project" value="UniProtKB-SubCell"/>
</dbReference>
<evidence type="ECO:0000256" key="6">
    <source>
        <dbReference type="ARBA" id="ARBA00022989"/>
    </source>
</evidence>
<comment type="function">
    <text evidence="9">Part of the tripartite ATP-independent periplasmic (TRAP) transport system.</text>
</comment>
<gene>
    <name evidence="11" type="ORF">GTW51_20725</name>
</gene>
<feature type="transmembrane region" description="Helical" evidence="9">
    <location>
        <begin position="124"/>
        <end position="146"/>
    </location>
</feature>
<keyword evidence="5 9" id="KW-0812">Transmembrane</keyword>
<dbReference type="GO" id="GO:0015740">
    <property type="term" value="P:C4-dicarboxylate transport"/>
    <property type="evidence" value="ECO:0007669"/>
    <property type="project" value="TreeGrafter"/>
</dbReference>
<evidence type="ECO:0000256" key="4">
    <source>
        <dbReference type="ARBA" id="ARBA00022519"/>
    </source>
</evidence>
<evidence type="ECO:0000259" key="10">
    <source>
        <dbReference type="Pfam" id="PF04290"/>
    </source>
</evidence>
<keyword evidence="7 9" id="KW-0472">Membrane</keyword>
<feature type="transmembrane region" description="Helical" evidence="9">
    <location>
        <begin position="50"/>
        <end position="71"/>
    </location>
</feature>
<keyword evidence="3" id="KW-1003">Cell membrane</keyword>
<feature type="domain" description="Tripartite ATP-independent periplasmic transporters DctQ component" evidence="10">
    <location>
        <begin position="24"/>
        <end position="145"/>
    </location>
</feature>
<evidence type="ECO:0000256" key="8">
    <source>
        <dbReference type="ARBA" id="ARBA00038436"/>
    </source>
</evidence>
<evidence type="ECO:0000313" key="12">
    <source>
        <dbReference type="Proteomes" id="UP000476332"/>
    </source>
</evidence>
<evidence type="ECO:0000256" key="7">
    <source>
        <dbReference type="ARBA" id="ARBA00023136"/>
    </source>
</evidence>
<comment type="similarity">
    <text evidence="8 9">Belongs to the TRAP transporter small permease family.</text>
</comment>
<dbReference type="RefSeq" id="WP_163045955.1">
    <property type="nucleotide sequence ID" value="NZ_JAAAMJ010000027.1"/>
</dbReference>
<dbReference type="InterPro" id="IPR055348">
    <property type="entry name" value="DctQ"/>
</dbReference>
<evidence type="ECO:0000256" key="9">
    <source>
        <dbReference type="RuleBase" id="RU369079"/>
    </source>
</evidence>
<comment type="caution">
    <text evidence="9">Lacks conserved residue(s) required for the propagation of feature annotation.</text>
</comment>
<keyword evidence="12" id="KW-1185">Reference proteome</keyword>
<comment type="subcellular location">
    <subcellularLocation>
        <location evidence="1 9">Cell inner membrane</location>
        <topology evidence="1 9">Multi-pass membrane protein</topology>
    </subcellularLocation>
</comment>
<dbReference type="EMBL" id="JAAAMJ010000027">
    <property type="protein sequence ID" value="NDV89101.1"/>
    <property type="molecule type" value="Genomic_DNA"/>
</dbReference>
<dbReference type="GO" id="GO:0022857">
    <property type="term" value="F:transmembrane transporter activity"/>
    <property type="evidence" value="ECO:0007669"/>
    <property type="project" value="UniProtKB-UniRule"/>
</dbReference>
<dbReference type="PANTHER" id="PTHR35011:SF2">
    <property type="entry name" value="2,3-DIKETO-L-GULONATE TRAP TRANSPORTER SMALL PERMEASE PROTEIN YIAM"/>
    <property type="match status" value="1"/>
</dbReference>
<dbReference type="PANTHER" id="PTHR35011">
    <property type="entry name" value="2,3-DIKETO-L-GULONATE TRAP TRANSPORTER SMALL PERMEASE PROTEIN YIAM"/>
    <property type="match status" value="1"/>
</dbReference>
<sequence length="156" mass="17172">MRSTLALVRRVLDAAAAVLLVIVLALTCSQVVFRYVLGISMPWTEELTRLLFVWLVLIGASRTSHMAIDLVPMSMRAGPARRTLELGATGVGILTLLVLIRYTVDLLEIVAYDRFTALGISVQYLYWSVIVGGGLWIAMSLAELFVRRPPEPPTTA</sequence>
<keyword evidence="6 9" id="KW-1133">Transmembrane helix</keyword>
<reference evidence="11 12" key="1">
    <citation type="submission" date="2020-01" db="EMBL/GenBank/DDBJ databases">
        <title>Genomes of bacteria type strains.</title>
        <authorList>
            <person name="Chen J."/>
            <person name="Zhu S."/>
            <person name="Chen J."/>
        </authorList>
    </citation>
    <scope>NUCLEOTIDE SEQUENCE [LARGE SCALE GENOMIC DNA]</scope>
    <source>
        <strain evidence="11 12">KCTC 52919</strain>
    </source>
</reference>
<evidence type="ECO:0000256" key="5">
    <source>
        <dbReference type="ARBA" id="ARBA00022692"/>
    </source>
</evidence>
<dbReference type="AlphaFoldDB" id="A0A6L9MMY2"/>
<protein>
    <recommendedName>
        <fullName evidence="9">TRAP transporter small permease protein</fullName>
    </recommendedName>
</protein>
<name>A0A6L9MMY2_9HYPH</name>
<evidence type="ECO:0000256" key="2">
    <source>
        <dbReference type="ARBA" id="ARBA00022448"/>
    </source>
</evidence>
<keyword evidence="2 9" id="KW-0813">Transport</keyword>
<proteinExistence type="inferred from homology"/>
<evidence type="ECO:0000313" key="11">
    <source>
        <dbReference type="EMBL" id="NDV89101.1"/>
    </source>
</evidence>
<dbReference type="Proteomes" id="UP000476332">
    <property type="component" value="Unassembled WGS sequence"/>
</dbReference>
<comment type="caution">
    <text evidence="11">The sequence shown here is derived from an EMBL/GenBank/DDBJ whole genome shotgun (WGS) entry which is preliminary data.</text>
</comment>
<accession>A0A6L9MMY2</accession>